<evidence type="ECO:0000313" key="2">
    <source>
        <dbReference type="Proteomes" id="UP000814176"/>
    </source>
</evidence>
<dbReference type="Proteomes" id="UP000814176">
    <property type="component" value="Unassembled WGS sequence"/>
</dbReference>
<dbReference type="EMBL" id="JADCUA010000014">
    <property type="protein sequence ID" value="KAH9834852.1"/>
    <property type="molecule type" value="Genomic_DNA"/>
</dbReference>
<dbReference type="CDD" id="cd09917">
    <property type="entry name" value="F-box_SF"/>
    <property type="match status" value="1"/>
</dbReference>
<sequence length="453" mass="50973">MVSADNLNLDCLELIFAYLYGNDLVSVSLVSRSFLAGVISRLYRSLIFKLNQAKRYPAILSPFASVLRHPHLATHVRHIDIRAVPSNKSVVHPEFMRDCARTIDLCDNIVSFTCTPSVLASFLLSLQKKLSLQHIRVNANLTYEQSQLFAKISGLRSIALDTGSPYVVDVLPKWIASVKTTLMNLTLFSIQELNDCILESVLIDLPHLTGLHVINCTKIDHNTVLRLTSHTPDLRSLSFTSWDSPRAAGSIINGIITPLRRLRHLTIDSHHSLSPTNTPGLWTSFIQKTRMWSAPLRSITLRLTEKLVIADGFIDELLNAHDATLTHVALLNCSLSLESVRKICRRCAELERFAVSIPIRDIYSFAEALSRSTSLHTLSDVSDTHSSHGTRVAVSKPDIRTIMGIVPNLRRVITDERVWTAEKRRDGGFRLELKRKTSPPTHWFMPPSKSYQY</sequence>
<reference evidence="1 2" key="1">
    <citation type="journal article" date="2021" name="Environ. Microbiol.">
        <title>Gene family expansions and transcriptome signatures uncover fungal adaptations to wood decay.</title>
        <authorList>
            <person name="Hage H."/>
            <person name="Miyauchi S."/>
            <person name="Viragh M."/>
            <person name="Drula E."/>
            <person name="Min B."/>
            <person name="Chaduli D."/>
            <person name="Navarro D."/>
            <person name="Favel A."/>
            <person name="Norest M."/>
            <person name="Lesage-Meessen L."/>
            <person name="Balint B."/>
            <person name="Merenyi Z."/>
            <person name="de Eugenio L."/>
            <person name="Morin E."/>
            <person name="Martinez A.T."/>
            <person name="Baldrian P."/>
            <person name="Stursova M."/>
            <person name="Martinez M.J."/>
            <person name="Novotny C."/>
            <person name="Magnuson J.K."/>
            <person name="Spatafora J.W."/>
            <person name="Maurice S."/>
            <person name="Pangilinan J."/>
            <person name="Andreopoulos W."/>
            <person name="LaButti K."/>
            <person name="Hundley H."/>
            <person name="Na H."/>
            <person name="Kuo A."/>
            <person name="Barry K."/>
            <person name="Lipzen A."/>
            <person name="Henrissat B."/>
            <person name="Riley R."/>
            <person name="Ahrendt S."/>
            <person name="Nagy L.G."/>
            <person name="Grigoriev I.V."/>
            <person name="Martin F."/>
            <person name="Rosso M.N."/>
        </authorList>
    </citation>
    <scope>NUCLEOTIDE SEQUENCE [LARGE SCALE GENOMIC DNA]</scope>
    <source>
        <strain evidence="1 2">CIRM-BRFM 1785</strain>
    </source>
</reference>
<dbReference type="InterPro" id="IPR032675">
    <property type="entry name" value="LRR_dom_sf"/>
</dbReference>
<keyword evidence="2" id="KW-1185">Reference proteome</keyword>
<accession>A0ABQ8KBP3</accession>
<proteinExistence type="predicted"/>
<dbReference type="GeneID" id="72004939"/>
<organism evidence="1 2">
    <name type="scientific">Rhodofomes roseus</name>
    <dbReference type="NCBI Taxonomy" id="34475"/>
    <lineage>
        <taxon>Eukaryota</taxon>
        <taxon>Fungi</taxon>
        <taxon>Dikarya</taxon>
        <taxon>Basidiomycota</taxon>
        <taxon>Agaricomycotina</taxon>
        <taxon>Agaricomycetes</taxon>
        <taxon>Polyporales</taxon>
        <taxon>Rhodofomes</taxon>
    </lineage>
</organism>
<dbReference type="SUPFAM" id="SSF52047">
    <property type="entry name" value="RNI-like"/>
    <property type="match status" value="1"/>
</dbReference>
<comment type="caution">
    <text evidence="1">The sequence shown here is derived from an EMBL/GenBank/DDBJ whole genome shotgun (WGS) entry which is preliminary data.</text>
</comment>
<evidence type="ECO:0000313" key="1">
    <source>
        <dbReference type="EMBL" id="KAH9834852.1"/>
    </source>
</evidence>
<dbReference type="RefSeq" id="XP_047777338.1">
    <property type="nucleotide sequence ID" value="XM_047924207.1"/>
</dbReference>
<evidence type="ECO:0008006" key="3">
    <source>
        <dbReference type="Google" id="ProtNLM"/>
    </source>
</evidence>
<name>A0ABQ8KBP3_9APHY</name>
<protein>
    <recommendedName>
        <fullName evidence="3">F-box domain-containing protein</fullName>
    </recommendedName>
</protein>
<dbReference type="Gene3D" id="3.80.10.10">
    <property type="entry name" value="Ribonuclease Inhibitor"/>
    <property type="match status" value="1"/>
</dbReference>
<gene>
    <name evidence="1" type="ORF">C8Q71DRAFT_766705</name>
</gene>